<reference evidence="1" key="1">
    <citation type="journal article" date="2014" name="J. Antimicrob. Chemother.">
        <title>Effects of selective digestive decontamination (SDD) on the gut resistome.</title>
        <authorList>
            <person name="Buelow E."/>
            <person name="Gonzalez T.B."/>
            <person name="Versluis D."/>
            <person name="Oostdijk E.A."/>
            <person name="Ogilvie L.A."/>
            <person name="van Mourik M.S."/>
            <person name="Oosterink E."/>
            <person name="van Passel M.W."/>
            <person name="Smidt H."/>
            <person name="D'Andrea M.M."/>
            <person name="de Been M."/>
            <person name="Jones B.V."/>
            <person name="Willems R.J."/>
            <person name="Bonten M.J."/>
            <person name="van Schaik W."/>
        </authorList>
    </citation>
    <scope>NUCLEOTIDE SEQUENCE</scope>
</reference>
<name>U3NBC8_9BACT</name>
<accession>U3NBC8</accession>
<dbReference type="AlphaFoldDB" id="U3NBC8"/>
<organism evidence="1">
    <name type="scientific">uncultured bacterium EB3</name>
    <dbReference type="NCBI Taxonomy" id="1348856"/>
    <lineage>
        <taxon>Bacteria</taxon>
        <taxon>environmental samples</taxon>
    </lineage>
</organism>
<proteinExistence type="predicted"/>
<sequence length="338" mass="37296">MRRSKRWAELEQLIRDEQGRGRCFAARDRNEVQLLRRHVAQSVVVEPFPRLFATNDYWNALRPDARHLHIVRALAARDQDIVFCSHSAALIHGLPVSYHLLDAVHCVTKASAPSKSRGMLKRHGMTPHEITCVDGVRVISLVEAAVDSMVSAPFADALAVADGLLRTFDIDRDVLKFIVEELAESRRGAAIARRAAAFADGRAESGGESIARAVMIEAGMAPSDIQPAFSDPVEPWREVRPDFLFLLKDGSAALGELDGLDKYDDPELTQGRSTTEVLARERRRESHLTLLGMPMVRFSMHDVLTSGRLVYLLSVGGVTPSTLAPGDYRATGDGRPKK</sequence>
<protein>
    <submittedName>
        <fullName evidence="1">Uncharacterized protein</fullName>
    </submittedName>
</protein>
<dbReference type="EMBL" id="KF176930">
    <property type="protein sequence ID" value="AGW28778.1"/>
    <property type="molecule type" value="Genomic_DNA"/>
</dbReference>
<evidence type="ECO:0000313" key="1">
    <source>
        <dbReference type="EMBL" id="AGW28778.1"/>
    </source>
</evidence>